<comment type="caution">
    <text evidence="1">The sequence shown here is derived from an EMBL/GenBank/DDBJ whole genome shotgun (WGS) entry which is preliminary data.</text>
</comment>
<dbReference type="EMBL" id="SOJK01000182">
    <property type="protein sequence ID" value="TET45087.1"/>
    <property type="molecule type" value="Genomic_DNA"/>
</dbReference>
<dbReference type="Gene3D" id="3.30.300.20">
    <property type="match status" value="1"/>
</dbReference>
<name>A0A523URC7_UNCAE</name>
<sequence length="134" mass="14957">MDMEIVFPGGKRVDAMYKGFTIKTDQGEHGGGNLSAPAPFDLFLASIGTCAGIYILSFCQLRNIPTEGLKVIQRTQRNSETRMIDKITIEIQLPPEFPEKYRKSVIKSAELCAVKKHLHNPPAFDIYTTPSRSL</sequence>
<accession>A0A523URC7</accession>
<dbReference type="PANTHER" id="PTHR39624:SF2">
    <property type="entry name" value="OSMC-LIKE PROTEIN"/>
    <property type="match status" value="1"/>
</dbReference>
<dbReference type="Proteomes" id="UP000320679">
    <property type="component" value="Unassembled WGS sequence"/>
</dbReference>
<dbReference type="AlphaFoldDB" id="A0A523URC7"/>
<organism evidence="1 2">
    <name type="scientific">Aerophobetes bacterium</name>
    <dbReference type="NCBI Taxonomy" id="2030807"/>
    <lineage>
        <taxon>Bacteria</taxon>
        <taxon>Candidatus Aerophobota</taxon>
    </lineage>
</organism>
<dbReference type="InterPro" id="IPR003718">
    <property type="entry name" value="OsmC/Ohr_fam"/>
</dbReference>
<dbReference type="SUPFAM" id="SSF82784">
    <property type="entry name" value="OsmC-like"/>
    <property type="match status" value="1"/>
</dbReference>
<dbReference type="PANTHER" id="PTHR39624">
    <property type="entry name" value="PROTEIN INVOLVED IN RIMO-MEDIATED BETA-METHYLTHIOLATION OF RIBOSOMAL PROTEIN S12 YCAO"/>
    <property type="match status" value="1"/>
</dbReference>
<protein>
    <submittedName>
        <fullName evidence="1">Osmotically inducible protein OsmC</fullName>
    </submittedName>
</protein>
<dbReference type="InterPro" id="IPR036102">
    <property type="entry name" value="OsmC/Ohrsf"/>
</dbReference>
<reference evidence="1 2" key="1">
    <citation type="submission" date="2019-03" db="EMBL/GenBank/DDBJ databases">
        <title>Metabolic potential of uncultured bacteria and archaea associated with petroleum seepage in deep-sea sediments.</title>
        <authorList>
            <person name="Dong X."/>
            <person name="Hubert C."/>
        </authorList>
    </citation>
    <scope>NUCLEOTIDE SEQUENCE [LARGE SCALE GENOMIC DNA]</scope>
    <source>
        <strain evidence="1">E29_bin78</strain>
    </source>
</reference>
<proteinExistence type="predicted"/>
<evidence type="ECO:0000313" key="1">
    <source>
        <dbReference type="EMBL" id="TET45087.1"/>
    </source>
</evidence>
<gene>
    <name evidence="1" type="ORF">E3J59_04240</name>
</gene>
<dbReference type="InterPro" id="IPR015946">
    <property type="entry name" value="KH_dom-like_a/b"/>
</dbReference>
<evidence type="ECO:0000313" key="2">
    <source>
        <dbReference type="Proteomes" id="UP000320679"/>
    </source>
</evidence>
<dbReference type="Pfam" id="PF02566">
    <property type="entry name" value="OsmC"/>
    <property type="match status" value="1"/>
</dbReference>